<evidence type="ECO:0000313" key="1">
    <source>
        <dbReference type="EMBL" id="MBB5691073.1"/>
    </source>
</evidence>
<gene>
    <name evidence="1" type="ORF">FHS88_003216</name>
</gene>
<organism evidence="1 2">
    <name type="scientific">Neoroseomonas alkaliterrae</name>
    <dbReference type="NCBI Taxonomy" id="1452450"/>
    <lineage>
        <taxon>Bacteria</taxon>
        <taxon>Pseudomonadati</taxon>
        <taxon>Pseudomonadota</taxon>
        <taxon>Alphaproteobacteria</taxon>
        <taxon>Acetobacterales</taxon>
        <taxon>Acetobacteraceae</taxon>
        <taxon>Neoroseomonas</taxon>
    </lineage>
</organism>
<dbReference type="InterPro" id="IPR009959">
    <property type="entry name" value="Cyclase_SnoaL-like"/>
</dbReference>
<keyword evidence="1" id="KW-0413">Isomerase</keyword>
<evidence type="ECO:0000313" key="2">
    <source>
        <dbReference type="Proteomes" id="UP000562254"/>
    </source>
</evidence>
<dbReference type="InterPro" id="IPR032710">
    <property type="entry name" value="NTF2-like_dom_sf"/>
</dbReference>
<dbReference type="PANTHER" id="PTHR38436:SF1">
    <property type="entry name" value="ESTER CYCLASE"/>
    <property type="match status" value="1"/>
</dbReference>
<keyword evidence="2" id="KW-1185">Reference proteome</keyword>
<protein>
    <submittedName>
        <fullName evidence="1">Steroid delta-isomerase-like uncharacterized protein</fullName>
    </submittedName>
</protein>
<dbReference type="GO" id="GO:0016853">
    <property type="term" value="F:isomerase activity"/>
    <property type="evidence" value="ECO:0007669"/>
    <property type="project" value="UniProtKB-KW"/>
</dbReference>
<dbReference type="AlphaFoldDB" id="A0A840YAR2"/>
<dbReference type="EMBL" id="JACIJE010000009">
    <property type="protein sequence ID" value="MBB5691073.1"/>
    <property type="molecule type" value="Genomic_DNA"/>
</dbReference>
<reference evidence="1 2" key="1">
    <citation type="submission" date="2020-08" db="EMBL/GenBank/DDBJ databases">
        <title>Genomic Encyclopedia of Type Strains, Phase IV (KMG-IV): sequencing the most valuable type-strain genomes for metagenomic binning, comparative biology and taxonomic classification.</title>
        <authorList>
            <person name="Goeker M."/>
        </authorList>
    </citation>
    <scope>NUCLEOTIDE SEQUENCE [LARGE SCALE GENOMIC DNA]</scope>
    <source>
        <strain evidence="1 2">DSM 25895</strain>
    </source>
</reference>
<name>A0A840YAR2_9PROT</name>
<dbReference type="RefSeq" id="WP_184486461.1">
    <property type="nucleotide sequence ID" value="NZ_JAAEDJ010000003.1"/>
</dbReference>
<proteinExistence type="predicted"/>
<dbReference type="SUPFAM" id="SSF54427">
    <property type="entry name" value="NTF2-like"/>
    <property type="match status" value="1"/>
</dbReference>
<sequence length="138" mass="15380">MSAALEANRATVRAFYADLWERGDLGCLPALMHEDVGFQGTFGQVMRGREAFAAYVRSVRGAFSAYRCELRDLLAEEERVAARVGFSGQHDAGPFLDVPPTGRRLAWEGVGFFTLEEARIRHLWVMGDMLGLMGQLRP</sequence>
<dbReference type="PANTHER" id="PTHR38436">
    <property type="entry name" value="POLYKETIDE CYCLASE SNOAL-LIKE DOMAIN"/>
    <property type="match status" value="1"/>
</dbReference>
<accession>A0A840YAR2</accession>
<dbReference type="Proteomes" id="UP000562254">
    <property type="component" value="Unassembled WGS sequence"/>
</dbReference>
<dbReference type="Gene3D" id="3.10.450.50">
    <property type="match status" value="1"/>
</dbReference>
<comment type="caution">
    <text evidence="1">The sequence shown here is derived from an EMBL/GenBank/DDBJ whole genome shotgun (WGS) entry which is preliminary data.</text>
</comment>
<dbReference type="GO" id="GO:0030638">
    <property type="term" value="P:polyketide metabolic process"/>
    <property type="evidence" value="ECO:0007669"/>
    <property type="project" value="InterPro"/>
</dbReference>
<dbReference type="Pfam" id="PF07366">
    <property type="entry name" value="SnoaL"/>
    <property type="match status" value="1"/>
</dbReference>